<organism evidence="3 4">
    <name type="scientific">Epilithonimonas arachidiradicis</name>
    <dbReference type="NCBI Taxonomy" id="1617282"/>
    <lineage>
        <taxon>Bacteria</taxon>
        <taxon>Pseudomonadati</taxon>
        <taxon>Bacteroidota</taxon>
        <taxon>Flavobacteriia</taxon>
        <taxon>Flavobacteriales</taxon>
        <taxon>Weeksellaceae</taxon>
        <taxon>Chryseobacterium group</taxon>
        <taxon>Epilithonimonas</taxon>
    </lineage>
</organism>
<name>A0A420CPV3_9FLAO</name>
<keyword evidence="1" id="KW-0472">Membrane</keyword>
<feature type="transmembrane region" description="Helical" evidence="1">
    <location>
        <begin position="7"/>
        <end position="26"/>
    </location>
</feature>
<feature type="transmembrane region" description="Helical" evidence="1">
    <location>
        <begin position="38"/>
        <end position="62"/>
    </location>
</feature>
<accession>A0A420CPV3</accession>
<dbReference type="Proteomes" id="UP000285906">
    <property type="component" value="Unassembled WGS sequence"/>
</dbReference>
<keyword evidence="1" id="KW-1133">Transmembrane helix</keyword>
<dbReference type="EMBL" id="BMCW01000007">
    <property type="protein sequence ID" value="GGG63685.1"/>
    <property type="molecule type" value="Genomic_DNA"/>
</dbReference>
<dbReference type="AlphaFoldDB" id="A0A420CPV3"/>
<protein>
    <submittedName>
        <fullName evidence="3">Uncharacterized protein</fullName>
    </submittedName>
</protein>
<evidence type="ECO:0000313" key="3">
    <source>
        <dbReference type="EMBL" id="RKE80450.1"/>
    </source>
</evidence>
<sequence length="71" mass="8302">MKIFRFVINKSFILFILYGTIMNFAIYDNDCESFVSGIARAFTFIGELLFIGLIVTFCFNLLMKEKLEEKI</sequence>
<evidence type="ECO:0000313" key="5">
    <source>
        <dbReference type="Proteomes" id="UP000658202"/>
    </source>
</evidence>
<gene>
    <name evidence="3" type="ORF">BXY58_2975</name>
    <name evidence="2" type="ORF">GCM10007332_27340</name>
</gene>
<reference evidence="5" key="3">
    <citation type="journal article" date="2019" name="Int. J. Syst. Evol. Microbiol.">
        <title>The Global Catalogue of Microorganisms (GCM) 10K type strain sequencing project: providing services to taxonomists for standard genome sequencing and annotation.</title>
        <authorList>
            <consortium name="The Broad Institute Genomics Platform"/>
            <consortium name="The Broad Institute Genome Sequencing Center for Infectious Disease"/>
            <person name="Wu L."/>
            <person name="Ma J."/>
        </authorList>
    </citation>
    <scope>NUCLEOTIDE SEQUENCE [LARGE SCALE GENOMIC DNA]</scope>
    <source>
        <strain evidence="5">CCM 8490</strain>
    </source>
</reference>
<evidence type="ECO:0000313" key="4">
    <source>
        <dbReference type="Proteomes" id="UP000285906"/>
    </source>
</evidence>
<reference evidence="3 4" key="2">
    <citation type="submission" date="2018-09" db="EMBL/GenBank/DDBJ databases">
        <title>Genomic Encyclopedia of Archaeal and Bacterial Type Strains, Phase II (KMG-II): from individual species to whole genera.</title>
        <authorList>
            <person name="Goeker M."/>
        </authorList>
    </citation>
    <scope>NUCLEOTIDE SEQUENCE [LARGE SCALE GENOMIC DNA]</scope>
    <source>
        <strain evidence="3 4">DSM 27620</strain>
    </source>
</reference>
<dbReference type="Proteomes" id="UP000658202">
    <property type="component" value="Unassembled WGS sequence"/>
</dbReference>
<evidence type="ECO:0000313" key="2">
    <source>
        <dbReference type="EMBL" id="GGG63685.1"/>
    </source>
</evidence>
<keyword evidence="1" id="KW-0812">Transmembrane</keyword>
<dbReference type="RefSeq" id="WP_120214530.1">
    <property type="nucleotide sequence ID" value="NZ_BMCW01000007.1"/>
</dbReference>
<reference evidence="2" key="4">
    <citation type="submission" date="2024-05" db="EMBL/GenBank/DDBJ databases">
        <authorList>
            <person name="Sun Q."/>
            <person name="Sedlacek I."/>
        </authorList>
    </citation>
    <scope>NUCLEOTIDE SEQUENCE</scope>
    <source>
        <strain evidence="2">CCM 8490</strain>
    </source>
</reference>
<keyword evidence="5" id="KW-1185">Reference proteome</keyword>
<reference evidence="2" key="1">
    <citation type="journal article" date="2014" name="Int. J. Syst. Evol. Microbiol.">
        <title>Complete genome of a new Firmicutes species belonging to the dominant human colonic microbiota ('Ruminococcus bicirculans') reveals two chromosomes and a selective capacity to utilize plant glucans.</title>
        <authorList>
            <consortium name="NISC Comparative Sequencing Program"/>
            <person name="Wegmann U."/>
            <person name="Louis P."/>
            <person name="Goesmann A."/>
            <person name="Henrissat B."/>
            <person name="Duncan S.H."/>
            <person name="Flint H.J."/>
        </authorList>
    </citation>
    <scope>NUCLEOTIDE SEQUENCE</scope>
    <source>
        <strain evidence="2">CCM 8490</strain>
    </source>
</reference>
<evidence type="ECO:0000256" key="1">
    <source>
        <dbReference type="SAM" id="Phobius"/>
    </source>
</evidence>
<dbReference type="EMBL" id="RAQH01000009">
    <property type="protein sequence ID" value="RKE80450.1"/>
    <property type="molecule type" value="Genomic_DNA"/>
</dbReference>
<comment type="caution">
    <text evidence="3">The sequence shown here is derived from an EMBL/GenBank/DDBJ whole genome shotgun (WGS) entry which is preliminary data.</text>
</comment>
<proteinExistence type="predicted"/>